<feature type="transmembrane region" description="Helical" evidence="1">
    <location>
        <begin position="366"/>
        <end position="389"/>
    </location>
</feature>
<dbReference type="AlphaFoldDB" id="A0A137SC60"/>
<feature type="transmembrane region" description="Helical" evidence="1">
    <location>
        <begin position="295"/>
        <end position="313"/>
    </location>
</feature>
<dbReference type="EMBL" id="LOCO01000008">
    <property type="protein sequence ID" value="KXO10036.1"/>
    <property type="molecule type" value="Genomic_DNA"/>
</dbReference>
<accession>A0A137SC60</accession>
<feature type="transmembrane region" description="Helical" evidence="1">
    <location>
        <begin position="257"/>
        <end position="275"/>
    </location>
</feature>
<sequence length="434" mass="44514">MSTLRSVLAYVALIAAVLATLPGMAFLGAVAVSMAVSLGWRDMRRVPRGVFAVAVLAMAFAFGRDPGLVEGAAGNMTRLAGLILSVMLLSSVLAGSRDLQRISSSLFSGKPGTRYASLAFGTALVSVPLNFGSVAVVGSLISERIRRSGDSAATRNSTRAVLRGFGVSPIWSPLSISVALTLTLLPTLGGAQLIGLSLPFAMLVLLAGFLWREPEPQLETGAAADTAGAAAWLRFGGIILGICIGVFLFSHVYEFSYARSVTLSCLAAVIIGWGLSFAGGHTPRPPTMANVSNELAIVGGSAFIGSVISAVVLGQVNGNMGLPGWAWPVLAALVPWSFFMAGLAGANPILTGTLIGGILGPAWPPGAVLGLGFAMVTGWGITAFGTPFAANALIMERLTGYRARDASLRWSLALSLIALSAASAIAAGLTVWLA</sequence>
<feature type="transmembrane region" description="Helical" evidence="1">
    <location>
        <begin position="193"/>
        <end position="211"/>
    </location>
</feature>
<feature type="transmembrane region" description="Helical" evidence="1">
    <location>
        <begin position="325"/>
        <end position="346"/>
    </location>
</feature>
<feature type="transmembrane region" description="Helical" evidence="1">
    <location>
        <begin position="75"/>
        <end position="94"/>
    </location>
</feature>
<dbReference type="RefSeq" id="WP_061332024.1">
    <property type="nucleotide sequence ID" value="NZ_LOCO01000008.1"/>
</dbReference>
<evidence type="ECO:0000313" key="3">
    <source>
        <dbReference type="Proteomes" id="UP000070282"/>
    </source>
</evidence>
<evidence type="ECO:0000313" key="2">
    <source>
        <dbReference type="EMBL" id="KXO10036.1"/>
    </source>
</evidence>
<protein>
    <submittedName>
        <fullName evidence="2">H+/citrate symporter</fullName>
    </submittedName>
</protein>
<gene>
    <name evidence="2" type="ORF">J122_1989</name>
</gene>
<feature type="transmembrane region" description="Helical" evidence="1">
    <location>
        <begin position="46"/>
        <end position="63"/>
    </location>
</feature>
<evidence type="ECO:0000256" key="1">
    <source>
        <dbReference type="SAM" id="Phobius"/>
    </source>
</evidence>
<feature type="transmembrane region" description="Helical" evidence="1">
    <location>
        <begin position="115"/>
        <end position="141"/>
    </location>
</feature>
<keyword evidence="1" id="KW-0812">Transmembrane</keyword>
<keyword evidence="1" id="KW-1133">Transmembrane helix</keyword>
<proteinExistence type="predicted"/>
<feature type="transmembrane region" description="Helical" evidence="1">
    <location>
        <begin position="6"/>
        <end position="34"/>
    </location>
</feature>
<feature type="transmembrane region" description="Helical" evidence="1">
    <location>
        <begin position="410"/>
        <end position="433"/>
    </location>
</feature>
<feature type="transmembrane region" description="Helical" evidence="1">
    <location>
        <begin position="161"/>
        <end position="186"/>
    </location>
</feature>
<reference evidence="3" key="1">
    <citation type="submission" date="2015-12" db="EMBL/GenBank/DDBJ databases">
        <authorList>
            <person name="Lima A."/>
            <person name="Farahani Zayas N."/>
            <person name="Castro Da Silva M.A."/>
            <person name="Cabral A."/>
            <person name="Pessatti M.L."/>
        </authorList>
    </citation>
    <scope>NUCLEOTIDE SEQUENCE [LARGE SCALE GENOMIC DNA]</scope>
    <source>
        <strain evidence="3">LAMA 842</strain>
    </source>
</reference>
<dbReference type="Proteomes" id="UP000070282">
    <property type="component" value="Unassembled WGS sequence"/>
</dbReference>
<dbReference type="PATRIC" id="fig|1306954.6.peg.3966"/>
<name>A0A137SC60_9GAMM</name>
<organism evidence="2 3">
    <name type="scientific">Marinobacter excellens LAMA 842</name>
    <dbReference type="NCBI Taxonomy" id="1306954"/>
    <lineage>
        <taxon>Bacteria</taxon>
        <taxon>Pseudomonadati</taxon>
        <taxon>Pseudomonadota</taxon>
        <taxon>Gammaproteobacteria</taxon>
        <taxon>Pseudomonadales</taxon>
        <taxon>Marinobacteraceae</taxon>
        <taxon>Marinobacter</taxon>
    </lineage>
</organism>
<keyword evidence="1" id="KW-0472">Membrane</keyword>
<comment type="caution">
    <text evidence="2">The sequence shown here is derived from an EMBL/GenBank/DDBJ whole genome shotgun (WGS) entry which is preliminary data.</text>
</comment>
<keyword evidence="3" id="KW-1185">Reference proteome</keyword>
<feature type="transmembrane region" description="Helical" evidence="1">
    <location>
        <begin position="231"/>
        <end position="250"/>
    </location>
</feature>